<name>A0A4U5NFV2_STECR</name>
<evidence type="ECO:0000313" key="1">
    <source>
        <dbReference type="EMBL" id="TKR81582.1"/>
    </source>
</evidence>
<gene>
    <name evidence="1" type="ORF">L596_015431</name>
</gene>
<dbReference type="EMBL" id="AZBU02000004">
    <property type="protein sequence ID" value="TKR81582.1"/>
    <property type="molecule type" value="Genomic_DNA"/>
</dbReference>
<sequence>MSGSCPVRPANGWTEGRLRSEIPKKLSETQIHQLLNICHTRFEISEMNGHGRFTRLKRLENKSNLENRPNLMT</sequence>
<protein>
    <submittedName>
        <fullName evidence="1">Uncharacterized protein</fullName>
    </submittedName>
</protein>
<proteinExistence type="predicted"/>
<accession>A0A4U5NFV2</accession>
<reference evidence="1" key="1">
    <citation type="submission" date="2013-11" db="EMBL/GenBank/DDBJ databases">
        <authorList>
            <person name="Sternberg P."/>
            <person name="Dillman A."/>
            <person name="Macchietto M."/>
        </authorList>
    </citation>
    <scope>NUCLEOTIDE SEQUENCE</scope>
    <source>
        <strain evidence="1">ALL</strain>
    </source>
</reference>
<dbReference type="AlphaFoldDB" id="A0A4U5NFV2"/>
<reference evidence="1" key="3">
    <citation type="journal article" date="2019" name="G3 (Bethesda)">
        <title>Hybrid Assembly of the Genome of the Entomopathogenic Nematode Steinernema carpocapsae Identifies the X-Chromosome.</title>
        <authorList>
            <person name="Serra L."/>
            <person name="Macchietto M."/>
            <person name="Macias-Munoz A."/>
            <person name="McGill C.J."/>
            <person name="Rodriguez I.M."/>
            <person name="Rodriguez B."/>
            <person name="Murad R."/>
            <person name="Mortazavi A."/>
        </authorList>
    </citation>
    <scope>NUCLEOTIDE SEQUENCE</scope>
    <source>
        <strain evidence="1">ALL</strain>
    </source>
</reference>
<comment type="caution">
    <text evidence="1">The sequence shown here is derived from an EMBL/GenBank/DDBJ whole genome shotgun (WGS) entry which is preliminary data.</text>
</comment>
<organism evidence="1">
    <name type="scientific">Steinernema carpocapsae</name>
    <name type="common">Entomopathogenic nematode</name>
    <dbReference type="NCBI Taxonomy" id="34508"/>
    <lineage>
        <taxon>Eukaryota</taxon>
        <taxon>Metazoa</taxon>
        <taxon>Ecdysozoa</taxon>
        <taxon>Nematoda</taxon>
        <taxon>Chromadorea</taxon>
        <taxon>Rhabditida</taxon>
        <taxon>Tylenchina</taxon>
        <taxon>Panagrolaimomorpha</taxon>
        <taxon>Strongyloidoidea</taxon>
        <taxon>Steinernematidae</taxon>
        <taxon>Steinernema</taxon>
    </lineage>
</organism>
<reference evidence="1" key="2">
    <citation type="journal article" date="2015" name="Genome Biol.">
        <title>Comparative genomics of Steinernema reveals deeply conserved gene regulatory networks.</title>
        <authorList>
            <person name="Dillman A.R."/>
            <person name="Macchietto M."/>
            <person name="Porter C.F."/>
            <person name="Rogers A."/>
            <person name="Williams B."/>
            <person name="Antoshechkin I."/>
            <person name="Lee M.M."/>
            <person name="Goodwin Z."/>
            <person name="Lu X."/>
            <person name="Lewis E.E."/>
            <person name="Goodrich-Blair H."/>
            <person name="Stock S.P."/>
            <person name="Adams B.J."/>
            <person name="Sternberg P.W."/>
            <person name="Mortazavi A."/>
        </authorList>
    </citation>
    <scope>NUCLEOTIDE SEQUENCE [LARGE SCALE GENOMIC DNA]</scope>
    <source>
        <strain evidence="1">ALL</strain>
    </source>
</reference>